<dbReference type="EMBL" id="CH408080">
    <property type="protein sequence ID" value="EEQ40592.1"/>
    <property type="molecule type" value="Genomic_DNA"/>
</dbReference>
<evidence type="ECO:0000313" key="2">
    <source>
        <dbReference type="EMBL" id="EEQ40592.1"/>
    </source>
</evidence>
<protein>
    <submittedName>
        <fullName evidence="2">Uncharacterized protein</fullName>
    </submittedName>
</protein>
<reference evidence="2 3" key="1">
    <citation type="journal article" date="2009" name="Nature">
        <title>Evolution of pathogenicity and sexual reproduction in eight Candida genomes.</title>
        <authorList>
            <person name="Butler G."/>
            <person name="Rasmussen M.D."/>
            <person name="Lin M.F."/>
            <person name="Santos M.A."/>
            <person name="Sakthikumar S."/>
            <person name="Munro C.A."/>
            <person name="Rheinbay E."/>
            <person name="Grabherr M."/>
            <person name="Forche A."/>
            <person name="Reedy J.L."/>
            <person name="Agrafioti I."/>
            <person name="Arnaud M.B."/>
            <person name="Bates S."/>
            <person name="Brown A.J."/>
            <person name="Brunke S."/>
            <person name="Costanzo M.C."/>
            <person name="Fitzpatrick D.A."/>
            <person name="de Groot P.W."/>
            <person name="Harris D."/>
            <person name="Hoyer L.L."/>
            <person name="Hube B."/>
            <person name="Klis F.M."/>
            <person name="Kodira C."/>
            <person name="Lennard N."/>
            <person name="Logue M.E."/>
            <person name="Martin R."/>
            <person name="Neiman A.M."/>
            <person name="Nikolaou E."/>
            <person name="Quail M.A."/>
            <person name="Quinn J."/>
            <person name="Santos M.C."/>
            <person name="Schmitzberger F.F."/>
            <person name="Sherlock G."/>
            <person name="Shah P."/>
            <person name="Silverstein K.A."/>
            <person name="Skrzypek M.S."/>
            <person name="Soll D."/>
            <person name="Staggs R."/>
            <person name="Stansfield I."/>
            <person name="Stumpf M.P."/>
            <person name="Sudbery P.E."/>
            <person name="Srikantha T."/>
            <person name="Zeng Q."/>
            <person name="Berman J."/>
            <person name="Berriman M."/>
            <person name="Heitman J."/>
            <person name="Gow N.A."/>
            <person name="Lorenz M.C."/>
            <person name="Birren B.W."/>
            <person name="Kellis M."/>
            <person name="Cuomo C.A."/>
        </authorList>
    </citation>
    <scope>NUCLEOTIDE SEQUENCE [LARGE SCALE GENOMIC DNA]</scope>
    <source>
        <strain evidence="2 3">ATCC 42720</strain>
    </source>
</reference>
<evidence type="ECO:0000256" key="1">
    <source>
        <dbReference type="SAM" id="SignalP"/>
    </source>
</evidence>
<evidence type="ECO:0000313" key="3">
    <source>
        <dbReference type="Proteomes" id="UP000007703"/>
    </source>
</evidence>
<dbReference type="VEuPathDB" id="FungiDB:CLUG_04720"/>
<dbReference type="HOGENOM" id="CLU_1390078_0_0_1"/>
<organism evidence="2 3">
    <name type="scientific">Clavispora lusitaniae (strain ATCC 42720)</name>
    <name type="common">Yeast</name>
    <name type="synonym">Candida lusitaniae</name>
    <dbReference type="NCBI Taxonomy" id="306902"/>
    <lineage>
        <taxon>Eukaryota</taxon>
        <taxon>Fungi</taxon>
        <taxon>Dikarya</taxon>
        <taxon>Ascomycota</taxon>
        <taxon>Saccharomycotina</taxon>
        <taxon>Pichiomycetes</taxon>
        <taxon>Metschnikowiaceae</taxon>
        <taxon>Clavispora</taxon>
    </lineage>
</organism>
<keyword evidence="1" id="KW-0732">Signal</keyword>
<dbReference type="Proteomes" id="UP000007703">
    <property type="component" value="Unassembled WGS sequence"/>
</dbReference>
<feature type="signal peptide" evidence="1">
    <location>
        <begin position="1"/>
        <end position="23"/>
    </location>
</feature>
<feature type="chain" id="PRO_5002946288" evidence="1">
    <location>
        <begin position="24"/>
        <end position="196"/>
    </location>
</feature>
<name>C4Y943_CLAL4</name>
<gene>
    <name evidence="2" type="ORF">CLUG_04720</name>
</gene>
<proteinExistence type="predicted"/>
<dbReference type="AlphaFoldDB" id="C4Y943"/>
<sequence length="196" mass="21817">MVGLALMRIDLILLWSETSPVNAKLSLKMSPKVLNRFSSEGKAGCNILFISKICHFMKILATSKNCTSCVHNANKRIISTDCTTDEQFLCIRSLPNILLALVTLCERLISCKNSFKKTKQDLNLGSTKERQAQASAVDWITKMRIRAVVHDLVSVLSRSFVSFLTNVIDNEHAESNKIEVPTTLLNLHAIPIGDET</sequence>
<accession>C4Y943</accession>
<dbReference type="KEGG" id="clu:CLUG_04720"/>
<dbReference type="InParanoid" id="C4Y943"/>